<sequence>MTTQMHLAAQYLAAAGISFLEKKDDDSHTNLGFSAEEGSMFTHPLNSEGDSLSLSYQNFSLDWNSNISKTSLKLDGTTHDEIVQWITQKAVEANIKQPFKYDLHYELPYPTITNDFTFKLTNVSKLRELTGFRVLAQLTLETFLENQQLQSDIRIWPHHFDIGAFASLKDKTGFAIGIGLAIPDTMIDDYYFYISAYKGHDGVNTLGLKTLTHGEWRNDCFKGAILPITGVDEITVSTFFDEAINAFKK</sequence>
<dbReference type="OrthoDB" id="1158385at2"/>
<evidence type="ECO:0000313" key="2">
    <source>
        <dbReference type="Proteomes" id="UP000318833"/>
    </source>
</evidence>
<dbReference type="Proteomes" id="UP000318833">
    <property type="component" value="Unassembled WGS sequence"/>
</dbReference>
<evidence type="ECO:0000313" key="1">
    <source>
        <dbReference type="EMBL" id="TSE06641.1"/>
    </source>
</evidence>
<name>A0A554VGT9_9FLAO</name>
<keyword evidence="2" id="KW-1185">Reference proteome</keyword>
<comment type="caution">
    <text evidence="1">The sequence shown here is derived from an EMBL/GenBank/DDBJ whole genome shotgun (WGS) entry which is preliminary data.</text>
</comment>
<reference evidence="1 2" key="1">
    <citation type="submission" date="2019-07" db="EMBL/GenBank/DDBJ databases">
        <title>The draft genome sequence of Aquimarina algiphila M91.</title>
        <authorList>
            <person name="Meng X."/>
        </authorList>
    </citation>
    <scope>NUCLEOTIDE SEQUENCE [LARGE SCALE GENOMIC DNA]</scope>
    <source>
        <strain evidence="1 2">M91</strain>
    </source>
</reference>
<protein>
    <submittedName>
        <fullName evidence="1">Uncharacterized protein</fullName>
    </submittedName>
</protein>
<organism evidence="1 2">
    <name type="scientific">Aquimarina algiphila</name>
    <dbReference type="NCBI Taxonomy" id="2047982"/>
    <lineage>
        <taxon>Bacteria</taxon>
        <taxon>Pseudomonadati</taxon>
        <taxon>Bacteroidota</taxon>
        <taxon>Flavobacteriia</taxon>
        <taxon>Flavobacteriales</taxon>
        <taxon>Flavobacteriaceae</taxon>
        <taxon>Aquimarina</taxon>
    </lineage>
</organism>
<accession>A0A554VGT9</accession>
<dbReference type="EMBL" id="VLNR01000043">
    <property type="protein sequence ID" value="TSE06641.1"/>
    <property type="molecule type" value="Genomic_DNA"/>
</dbReference>
<gene>
    <name evidence="1" type="ORF">FOF46_18715</name>
</gene>
<dbReference type="AlphaFoldDB" id="A0A554VGT9"/>
<proteinExistence type="predicted"/>
<dbReference type="RefSeq" id="WP_143917515.1">
    <property type="nucleotide sequence ID" value="NZ_CANMIK010000001.1"/>
</dbReference>